<dbReference type="InterPro" id="IPR038116">
    <property type="entry name" value="TrpR-like_sf"/>
</dbReference>
<sequence>FTVKINKNPSCESVTTSTRETMSNQETKRIEIAALLQAEVPHNNIKEQVGASLKTIYNISKRLEAGGDLKHSPGAGRKPTVSTR</sequence>
<accession>A0A0K2U727</accession>
<dbReference type="Gene3D" id="1.10.1270.10">
    <property type="entry name" value="TrpR-like"/>
    <property type="match status" value="1"/>
</dbReference>
<proteinExistence type="predicted"/>
<feature type="region of interest" description="Disordered" evidence="1">
    <location>
        <begin position="1"/>
        <end position="23"/>
    </location>
</feature>
<dbReference type="AlphaFoldDB" id="A0A0K2U727"/>
<protein>
    <submittedName>
        <fullName evidence="2">Uncharacterized protein</fullName>
    </submittedName>
</protein>
<dbReference type="EMBL" id="HACA01016708">
    <property type="protein sequence ID" value="CDW34069.1"/>
    <property type="molecule type" value="Transcribed_RNA"/>
</dbReference>
<evidence type="ECO:0000256" key="1">
    <source>
        <dbReference type="SAM" id="MobiDB-lite"/>
    </source>
</evidence>
<feature type="region of interest" description="Disordered" evidence="1">
    <location>
        <begin position="64"/>
        <end position="84"/>
    </location>
</feature>
<name>A0A0K2U727_LEPSM</name>
<reference evidence="2" key="1">
    <citation type="submission" date="2014-05" db="EMBL/GenBank/DDBJ databases">
        <authorList>
            <person name="Chronopoulou M."/>
        </authorList>
    </citation>
    <scope>NUCLEOTIDE SEQUENCE</scope>
    <source>
        <tissue evidence="2">Whole organism</tissue>
    </source>
</reference>
<feature type="non-terminal residue" evidence="2">
    <location>
        <position position="1"/>
    </location>
</feature>
<organism evidence="2">
    <name type="scientific">Lepeophtheirus salmonis</name>
    <name type="common">Salmon louse</name>
    <name type="synonym">Caligus salmonis</name>
    <dbReference type="NCBI Taxonomy" id="72036"/>
    <lineage>
        <taxon>Eukaryota</taxon>
        <taxon>Metazoa</taxon>
        <taxon>Ecdysozoa</taxon>
        <taxon>Arthropoda</taxon>
        <taxon>Crustacea</taxon>
        <taxon>Multicrustacea</taxon>
        <taxon>Hexanauplia</taxon>
        <taxon>Copepoda</taxon>
        <taxon>Siphonostomatoida</taxon>
        <taxon>Caligidae</taxon>
        <taxon>Lepeophtheirus</taxon>
    </lineage>
</organism>
<evidence type="ECO:0000313" key="2">
    <source>
        <dbReference type="EMBL" id="CDW34069.1"/>
    </source>
</evidence>